<keyword evidence="6 7" id="KW-0482">Metalloprotease</keyword>
<comment type="function">
    <text evidence="7">Extracellular zinc metalloprotease.</text>
</comment>
<evidence type="ECO:0000256" key="3">
    <source>
        <dbReference type="ARBA" id="ARBA00022723"/>
    </source>
</evidence>
<dbReference type="InterPro" id="IPR023612">
    <property type="entry name" value="Peptidase_M4"/>
</dbReference>
<evidence type="ECO:0000259" key="10">
    <source>
        <dbReference type="Pfam" id="PF02868"/>
    </source>
</evidence>
<keyword evidence="5 7" id="KW-0862">Zinc</keyword>
<evidence type="ECO:0000259" key="9">
    <source>
        <dbReference type="Pfam" id="PF01447"/>
    </source>
</evidence>
<feature type="domain" description="Peptidase M4" evidence="9">
    <location>
        <begin position="103"/>
        <end position="181"/>
    </location>
</feature>
<evidence type="ECO:0000313" key="12">
    <source>
        <dbReference type="Proteomes" id="UP001500621"/>
    </source>
</evidence>
<evidence type="ECO:0000256" key="1">
    <source>
        <dbReference type="ARBA" id="ARBA00009388"/>
    </source>
</evidence>
<proteinExistence type="inferred from homology"/>
<comment type="subcellular location">
    <subcellularLocation>
        <location evidence="7">Secreted</location>
    </subcellularLocation>
</comment>
<keyword evidence="12" id="KW-1185">Reference proteome</keyword>
<dbReference type="SUPFAM" id="SSF55486">
    <property type="entry name" value="Metalloproteases ('zincins'), catalytic domain"/>
    <property type="match status" value="1"/>
</dbReference>
<dbReference type="PRINTS" id="PR00730">
    <property type="entry name" value="THERMOLYSIN"/>
</dbReference>
<evidence type="ECO:0000256" key="7">
    <source>
        <dbReference type="RuleBase" id="RU366073"/>
    </source>
</evidence>
<feature type="compositionally biased region" description="Low complexity" evidence="8">
    <location>
        <begin position="57"/>
        <end position="66"/>
    </location>
</feature>
<keyword evidence="3" id="KW-0479">Metal-binding</keyword>
<sequence>MSRTPPPARPVPPACGVVPPYLLRHLAEATGRSGGEAGPAERTLVVDEQLRSRRAARAVTAPGPAASPGPDWLVHDAEGGTTLPGRPVRAAGEPPVGDTAVEEAATGITAALALLLEEWGRDSYDGAGRTVSASVHYGQQYANAFWDGVQLVFGDGDGMVFERFTRSVDVLAHELGHAVVERTAGLLYQGQSGALNESFCDVMGSCVKQRVLGQQAAEADWLVGAELFSAGVQARGLRDLAAPGTAYDDPRLGRDPQPAHLDDYVETTDDNGGVHLNSGIPNRAFHLAATALGGTSWAGAGRIWFAALTGGAVPPDADFATFARATVAAAGPDAAAVREAWQQVGVVVEESTAQSDTPGAPVAPAAATGEVRVRRSGGIVGRAVEAQVRLDDEQALAQLPELPALVERACRTQAWQSPPAPRPVADGFSYEFELEGQVQQLPEAALNPELRRIAQLLLGEGGA</sequence>
<dbReference type="PANTHER" id="PTHR43579:SF1">
    <property type="entry name" value="NEUTRAL METALLOPROTEINASE"/>
    <property type="match status" value="1"/>
</dbReference>
<evidence type="ECO:0000256" key="8">
    <source>
        <dbReference type="SAM" id="MobiDB-lite"/>
    </source>
</evidence>
<dbReference type="InterPro" id="IPR027268">
    <property type="entry name" value="Peptidase_M4/M1_CTD_sf"/>
</dbReference>
<reference evidence="12" key="1">
    <citation type="journal article" date="2019" name="Int. J. Syst. Evol. Microbiol.">
        <title>The Global Catalogue of Microorganisms (GCM) 10K type strain sequencing project: providing services to taxonomists for standard genome sequencing and annotation.</title>
        <authorList>
            <consortium name="The Broad Institute Genomics Platform"/>
            <consortium name="The Broad Institute Genome Sequencing Center for Infectious Disease"/>
            <person name="Wu L."/>
            <person name="Ma J."/>
        </authorList>
    </citation>
    <scope>NUCLEOTIDE SEQUENCE [LARGE SCALE GENOMIC DNA]</scope>
    <source>
        <strain evidence="12">JCM 18127</strain>
    </source>
</reference>
<evidence type="ECO:0000256" key="5">
    <source>
        <dbReference type="ARBA" id="ARBA00022833"/>
    </source>
</evidence>
<dbReference type="Proteomes" id="UP001500621">
    <property type="component" value="Unassembled WGS sequence"/>
</dbReference>
<comment type="caution">
    <text evidence="11">The sequence shown here is derived from an EMBL/GenBank/DDBJ whole genome shotgun (WGS) entry which is preliminary data.</text>
</comment>
<keyword evidence="7" id="KW-0964">Secreted</keyword>
<keyword evidence="4 7" id="KW-0378">Hydrolase</keyword>
<keyword evidence="2 7" id="KW-0645">Protease</keyword>
<evidence type="ECO:0000313" key="11">
    <source>
        <dbReference type="EMBL" id="GAA4673308.1"/>
    </source>
</evidence>
<dbReference type="InterPro" id="IPR049457">
    <property type="entry name" value="Emfourin"/>
</dbReference>
<dbReference type="InterPro" id="IPR052759">
    <property type="entry name" value="Metalloprotease_M4"/>
</dbReference>
<comment type="cofactor">
    <cofactor evidence="7">
        <name>Zn(2+)</name>
        <dbReference type="ChEBI" id="CHEBI:29105"/>
    </cofactor>
</comment>
<gene>
    <name evidence="11" type="ORF">GCM10023226_07860</name>
</gene>
<name>A0ABP8VXI0_9ACTN</name>
<evidence type="ECO:0000256" key="2">
    <source>
        <dbReference type="ARBA" id="ARBA00022670"/>
    </source>
</evidence>
<dbReference type="Gene3D" id="3.10.170.10">
    <property type="match status" value="1"/>
</dbReference>
<dbReference type="Gene3D" id="1.10.390.10">
    <property type="entry name" value="Neutral Protease Domain 2"/>
    <property type="match status" value="1"/>
</dbReference>
<dbReference type="EC" id="3.4.24.-" evidence="7"/>
<protein>
    <recommendedName>
        <fullName evidence="7">Neutral metalloproteinase</fullName>
        <ecNumber evidence="7">3.4.24.-</ecNumber>
    </recommendedName>
</protein>
<evidence type="ECO:0000256" key="4">
    <source>
        <dbReference type="ARBA" id="ARBA00022801"/>
    </source>
</evidence>
<dbReference type="EMBL" id="BAABIM010000001">
    <property type="protein sequence ID" value="GAA4673308.1"/>
    <property type="molecule type" value="Genomic_DNA"/>
</dbReference>
<dbReference type="Pfam" id="PF20242">
    <property type="entry name" value="Emfourin"/>
    <property type="match status" value="1"/>
</dbReference>
<dbReference type="Pfam" id="PF01447">
    <property type="entry name" value="Peptidase_M4"/>
    <property type="match status" value="1"/>
</dbReference>
<feature type="domain" description="Peptidase M4 C-terminal" evidence="10">
    <location>
        <begin position="184"/>
        <end position="346"/>
    </location>
</feature>
<dbReference type="Pfam" id="PF02868">
    <property type="entry name" value="Peptidase_M4_C"/>
    <property type="match status" value="1"/>
</dbReference>
<dbReference type="InterPro" id="IPR013856">
    <property type="entry name" value="Peptidase_M4_domain"/>
</dbReference>
<accession>A0ABP8VXI0</accession>
<dbReference type="CDD" id="cd09597">
    <property type="entry name" value="M4_TLP"/>
    <property type="match status" value="1"/>
</dbReference>
<dbReference type="InterPro" id="IPR001570">
    <property type="entry name" value="Peptidase_M4_C_domain"/>
</dbReference>
<organism evidence="11 12">
    <name type="scientific">Nocardioides nanhaiensis</name>
    <dbReference type="NCBI Taxonomy" id="1476871"/>
    <lineage>
        <taxon>Bacteria</taxon>
        <taxon>Bacillati</taxon>
        <taxon>Actinomycetota</taxon>
        <taxon>Actinomycetes</taxon>
        <taxon>Propionibacteriales</taxon>
        <taxon>Nocardioidaceae</taxon>
        <taxon>Nocardioides</taxon>
    </lineage>
</organism>
<dbReference type="PANTHER" id="PTHR43579">
    <property type="match status" value="1"/>
</dbReference>
<comment type="similarity">
    <text evidence="1 7">Belongs to the peptidase M4 family.</text>
</comment>
<feature type="region of interest" description="Disordered" evidence="8">
    <location>
        <begin position="55"/>
        <end position="98"/>
    </location>
</feature>
<evidence type="ECO:0000256" key="6">
    <source>
        <dbReference type="ARBA" id="ARBA00023049"/>
    </source>
</evidence>
<dbReference type="RefSeq" id="WP_345262849.1">
    <property type="nucleotide sequence ID" value="NZ_BAABIM010000001.1"/>
</dbReference>